<dbReference type="CDD" id="cd04738">
    <property type="entry name" value="DHOD_2_like"/>
    <property type="match status" value="1"/>
</dbReference>
<keyword evidence="7 11" id="KW-0665">Pyrimidine biosynthesis</keyword>
<dbReference type="Pfam" id="PF01180">
    <property type="entry name" value="DHO_dh"/>
    <property type="match status" value="1"/>
</dbReference>
<evidence type="ECO:0000256" key="4">
    <source>
        <dbReference type="ARBA" id="ARBA00005359"/>
    </source>
</evidence>
<dbReference type="RefSeq" id="WP_123105822.1">
    <property type="nucleotide sequence ID" value="NZ_CP127527.1"/>
</dbReference>
<evidence type="ECO:0000256" key="2">
    <source>
        <dbReference type="ARBA" id="ARBA00004370"/>
    </source>
</evidence>
<feature type="binding site" evidence="11">
    <location>
        <begin position="255"/>
        <end position="256"/>
    </location>
    <ligand>
        <name>substrate</name>
    </ligand>
</feature>
<gene>
    <name evidence="11" type="primary">pyrD</name>
    <name evidence="13" type="ORF">EC580_13210</name>
</gene>
<comment type="similarity">
    <text evidence="4 11">Belongs to the dihydroorotate dehydrogenase family. Type 2 subfamily.</text>
</comment>
<dbReference type="InterPro" id="IPR005719">
    <property type="entry name" value="Dihydroorotate_DH_2"/>
</dbReference>
<feature type="binding site" evidence="11">
    <location>
        <position position="71"/>
    </location>
    <ligand>
        <name>substrate</name>
    </ligand>
</feature>
<dbReference type="PANTHER" id="PTHR48109:SF4">
    <property type="entry name" value="DIHYDROOROTATE DEHYDROGENASE (QUINONE), MITOCHONDRIAL"/>
    <property type="match status" value="1"/>
</dbReference>
<feature type="binding site" evidence="11">
    <location>
        <position position="275"/>
    </location>
    <ligand>
        <name>FMN</name>
        <dbReference type="ChEBI" id="CHEBI:58210"/>
    </ligand>
</feature>
<comment type="subunit">
    <text evidence="11">Monomer.</text>
</comment>
<feature type="binding site" evidence="11">
    <location>
        <begin position="325"/>
        <end position="326"/>
    </location>
    <ligand>
        <name>FMN</name>
        <dbReference type="ChEBI" id="CHEBI:58210"/>
    </ligand>
</feature>
<feature type="binding site" evidence="11">
    <location>
        <position position="183"/>
    </location>
    <ligand>
        <name>substrate</name>
    </ligand>
</feature>
<evidence type="ECO:0000256" key="3">
    <source>
        <dbReference type="ARBA" id="ARBA00005161"/>
    </source>
</evidence>
<dbReference type="PROSITE" id="PS00912">
    <property type="entry name" value="DHODEHASE_2"/>
    <property type="match status" value="1"/>
</dbReference>
<keyword evidence="8 11" id="KW-0560">Oxidoreductase</keyword>
<sequence>MIYGMLRRGLFLLDPETAHHWTIAGLGALGHMPATRAHLAARYTQEDPRLAQEIWGLHFANPLGLAAGFDKNAEALTALPALGFGFVEIGTVTPRPQPGNPRPRIFRFPEREAVINRMGFPGQGMAAVAARLAALGPHPVPIGINLGKNKDTPSEQAAADYVAMVETLQPWADYFVVNVSSPNTPGLRDLQALDALQPLLAAVQAANLRAAREAGRRCPPVLLKIAPDLADADLMAIAALVAGEQPLVDGFIATNTTISREDFLEGAGISGGLSGPPLRGRATAVIRLLYQATGGRVPIIGVGGIFSADDVWEKISAGASLVEIYTALIFRGPGVVAAILKGLLARMEEAGIANLDALRGKNS</sequence>
<dbReference type="GO" id="GO:0106430">
    <property type="term" value="F:dihydroorotate dehydrogenase (quinone) activity"/>
    <property type="evidence" value="ECO:0007669"/>
    <property type="project" value="UniProtKB-EC"/>
</dbReference>
<dbReference type="InterPro" id="IPR001295">
    <property type="entry name" value="Dihydroorotate_DH_CS"/>
</dbReference>
<dbReference type="UniPathway" id="UPA00070">
    <property type="reaction ID" value="UER00946"/>
</dbReference>
<accession>A0A3M8QR30</accession>
<keyword evidence="11" id="KW-1003">Cell membrane</keyword>
<organism evidence="13">
    <name type="scientific">Acidithiobacillus sulfuriphilus</name>
    <dbReference type="NCBI Taxonomy" id="1867749"/>
    <lineage>
        <taxon>Bacteria</taxon>
        <taxon>Pseudomonadati</taxon>
        <taxon>Pseudomonadota</taxon>
        <taxon>Acidithiobacillia</taxon>
        <taxon>Acidithiobacillales</taxon>
        <taxon>Acidithiobacillaceae</taxon>
        <taxon>Acidithiobacillus</taxon>
    </lineage>
</organism>
<feature type="binding site" evidence="11">
    <location>
        <position position="224"/>
    </location>
    <ligand>
        <name>FMN</name>
        <dbReference type="ChEBI" id="CHEBI:58210"/>
    </ligand>
</feature>
<dbReference type="NCBIfam" id="NF003652">
    <property type="entry name" value="PRK05286.2-5"/>
    <property type="match status" value="1"/>
</dbReference>
<evidence type="ECO:0000256" key="5">
    <source>
        <dbReference type="ARBA" id="ARBA00022630"/>
    </source>
</evidence>
<evidence type="ECO:0000256" key="8">
    <source>
        <dbReference type="ARBA" id="ARBA00023002"/>
    </source>
</evidence>
<dbReference type="GO" id="GO:0006207">
    <property type="term" value="P:'de novo' pyrimidine nucleobase biosynthetic process"/>
    <property type="evidence" value="ECO:0007669"/>
    <property type="project" value="UniProtKB-UniRule"/>
</dbReference>
<comment type="catalytic activity">
    <reaction evidence="10 11">
        <text>(S)-dihydroorotate + a quinone = orotate + a quinol</text>
        <dbReference type="Rhea" id="RHEA:30187"/>
        <dbReference type="ChEBI" id="CHEBI:24646"/>
        <dbReference type="ChEBI" id="CHEBI:30839"/>
        <dbReference type="ChEBI" id="CHEBI:30864"/>
        <dbReference type="ChEBI" id="CHEBI:132124"/>
        <dbReference type="EC" id="1.3.5.2"/>
    </reaction>
</comment>
<comment type="cofactor">
    <cofactor evidence="11">
        <name>FMN</name>
        <dbReference type="ChEBI" id="CHEBI:58210"/>
    </cofactor>
    <text evidence="11">Binds 1 FMN per subunit.</text>
</comment>
<evidence type="ECO:0000256" key="7">
    <source>
        <dbReference type="ARBA" id="ARBA00022975"/>
    </source>
</evidence>
<feature type="binding site" evidence="11">
    <location>
        <position position="254"/>
    </location>
    <ligand>
        <name>FMN</name>
        <dbReference type="ChEBI" id="CHEBI:58210"/>
    </ligand>
</feature>
<comment type="pathway">
    <text evidence="3 11">Pyrimidine metabolism; UMP biosynthesis via de novo pathway; orotate from (S)-dihydroorotate (quinone route): step 1/1.</text>
</comment>
<dbReference type="EMBL" id="RIZI01000192">
    <property type="protein sequence ID" value="RNF58111.1"/>
    <property type="molecule type" value="Genomic_DNA"/>
</dbReference>
<evidence type="ECO:0000313" key="13">
    <source>
        <dbReference type="EMBL" id="RNF58111.1"/>
    </source>
</evidence>
<evidence type="ECO:0000256" key="1">
    <source>
        <dbReference type="ARBA" id="ARBA00003125"/>
    </source>
</evidence>
<feature type="binding site" evidence="11">
    <location>
        <position position="178"/>
    </location>
    <ligand>
        <name>substrate</name>
    </ligand>
</feature>
<dbReference type="InterPro" id="IPR013785">
    <property type="entry name" value="Aldolase_TIM"/>
</dbReference>
<name>A0A3M8QR30_9PROT</name>
<feature type="binding site" evidence="11">
    <location>
        <position position="304"/>
    </location>
    <ligand>
        <name>FMN</name>
        <dbReference type="ChEBI" id="CHEBI:58210"/>
    </ligand>
</feature>
<comment type="caution">
    <text evidence="13">The sequence shown here is derived from an EMBL/GenBank/DDBJ whole genome shotgun (WGS) entry which is preliminary data.</text>
</comment>
<feature type="active site" description="Nucleophile" evidence="11">
    <location>
        <position position="181"/>
    </location>
</feature>
<dbReference type="NCBIfam" id="TIGR01036">
    <property type="entry name" value="pyrD_sub2"/>
    <property type="match status" value="1"/>
</dbReference>
<keyword evidence="9 11" id="KW-0472">Membrane</keyword>
<keyword evidence="5 11" id="KW-0285">Flavoprotein</keyword>
<dbReference type="SUPFAM" id="SSF51395">
    <property type="entry name" value="FMN-linked oxidoreductases"/>
    <property type="match status" value="1"/>
</dbReference>
<feature type="domain" description="Dihydroorotate dehydrogenase catalytic" evidence="12">
    <location>
        <begin position="50"/>
        <end position="347"/>
    </location>
</feature>
<keyword evidence="6 11" id="KW-0288">FMN</keyword>
<dbReference type="GO" id="GO:0005886">
    <property type="term" value="C:plasma membrane"/>
    <property type="evidence" value="ECO:0007669"/>
    <property type="project" value="UniProtKB-SubCell"/>
</dbReference>
<dbReference type="InterPro" id="IPR005720">
    <property type="entry name" value="Dihydroorotate_DH_cat"/>
</dbReference>
<evidence type="ECO:0000256" key="10">
    <source>
        <dbReference type="ARBA" id="ARBA00048639"/>
    </source>
</evidence>
<dbReference type="OrthoDB" id="5288816at2"/>
<comment type="subcellular location">
    <subcellularLocation>
        <location evidence="11">Cell membrane</location>
        <topology evidence="11">Peripheral membrane protein</topology>
    </subcellularLocation>
    <subcellularLocation>
        <location evidence="2">Membrane</location>
    </subcellularLocation>
</comment>
<proteinExistence type="inferred from homology"/>
<feature type="binding site" evidence="11">
    <location>
        <position position="178"/>
    </location>
    <ligand>
        <name>FMN</name>
        <dbReference type="ChEBI" id="CHEBI:58210"/>
    </ligand>
</feature>
<dbReference type="GO" id="GO:0005737">
    <property type="term" value="C:cytoplasm"/>
    <property type="evidence" value="ECO:0007669"/>
    <property type="project" value="InterPro"/>
</dbReference>
<evidence type="ECO:0000259" key="12">
    <source>
        <dbReference type="Pfam" id="PF01180"/>
    </source>
</evidence>
<dbReference type="InterPro" id="IPR050074">
    <property type="entry name" value="DHO_dehydrogenase"/>
</dbReference>
<dbReference type="AlphaFoldDB" id="A0A3M8QR30"/>
<dbReference type="EC" id="1.3.5.2" evidence="11"/>
<dbReference type="HAMAP" id="MF_00225">
    <property type="entry name" value="DHO_dh_type2"/>
    <property type="match status" value="1"/>
</dbReference>
<dbReference type="PANTHER" id="PTHR48109">
    <property type="entry name" value="DIHYDROOROTATE DEHYDROGENASE (QUINONE), MITOCHONDRIAL-RELATED"/>
    <property type="match status" value="1"/>
</dbReference>
<reference evidence="13" key="1">
    <citation type="submission" date="2018-10" db="EMBL/GenBank/DDBJ databases">
        <title>Acidithiobacillus sulfuriphilus sp. nov.: an extremely acidophilic sulfur-oxidizing chemolithotroph isolated from a neutral pH environment.</title>
        <authorList>
            <person name="Falagan C."/>
            <person name="Moya-Beltran A."/>
            <person name="Quatrini R."/>
            <person name="Johnson D.B."/>
        </authorList>
    </citation>
    <scope>NUCLEOTIDE SEQUENCE [LARGE SCALE GENOMIC DNA]</scope>
    <source>
        <strain evidence="13">CJ-2</strain>
    </source>
</reference>
<comment type="function">
    <text evidence="1 11">Catalyzes the conversion of dihydroorotate to orotate with quinone as electron acceptor.</text>
</comment>
<protein>
    <recommendedName>
        <fullName evidence="11">Dihydroorotate dehydrogenase (quinone)</fullName>
        <ecNumber evidence="11">1.3.5.2</ecNumber>
    </recommendedName>
    <alternativeName>
        <fullName evidence="11">DHOdehase</fullName>
        <shortName evidence="11">DHOD</shortName>
        <shortName evidence="11">DHODase</shortName>
    </alternativeName>
    <alternativeName>
        <fullName evidence="11">Dihydroorotate oxidase</fullName>
    </alternativeName>
</protein>
<evidence type="ECO:0000256" key="11">
    <source>
        <dbReference type="HAMAP-Rule" id="MF_00225"/>
    </source>
</evidence>
<feature type="binding site" evidence="11">
    <location>
        <begin position="67"/>
        <end position="71"/>
    </location>
    <ligand>
        <name>FMN</name>
        <dbReference type="ChEBI" id="CHEBI:58210"/>
    </ligand>
</feature>
<dbReference type="PROSITE" id="PS00911">
    <property type="entry name" value="DHODEHASE_1"/>
    <property type="match status" value="1"/>
</dbReference>
<dbReference type="Gene3D" id="3.20.20.70">
    <property type="entry name" value="Aldolase class I"/>
    <property type="match status" value="1"/>
</dbReference>
<feature type="binding site" evidence="11">
    <location>
        <position position="145"/>
    </location>
    <ligand>
        <name>FMN</name>
        <dbReference type="ChEBI" id="CHEBI:58210"/>
    </ligand>
</feature>
<evidence type="ECO:0000256" key="9">
    <source>
        <dbReference type="ARBA" id="ARBA00023136"/>
    </source>
</evidence>
<dbReference type="NCBIfam" id="NF003645">
    <property type="entry name" value="PRK05286.1-2"/>
    <property type="match status" value="1"/>
</dbReference>
<feature type="binding site" evidence="11">
    <location>
        <begin position="116"/>
        <end position="120"/>
    </location>
    <ligand>
        <name>substrate</name>
    </ligand>
</feature>
<dbReference type="GO" id="GO:0044205">
    <property type="term" value="P:'de novo' UMP biosynthetic process"/>
    <property type="evidence" value="ECO:0007669"/>
    <property type="project" value="UniProtKB-UniRule"/>
</dbReference>
<feature type="binding site" evidence="11">
    <location>
        <position position="91"/>
    </location>
    <ligand>
        <name>FMN</name>
        <dbReference type="ChEBI" id="CHEBI:58210"/>
    </ligand>
</feature>
<evidence type="ECO:0000256" key="6">
    <source>
        <dbReference type="ARBA" id="ARBA00022643"/>
    </source>
</evidence>